<keyword evidence="2" id="KW-1185">Reference proteome</keyword>
<reference evidence="1 2" key="1">
    <citation type="submission" date="2022-03" db="EMBL/GenBank/DDBJ databases">
        <authorList>
            <person name="Koch H."/>
        </authorList>
    </citation>
    <scope>NUCLEOTIDE SEQUENCE [LARGE SCALE GENOMIC DNA]</scope>
    <source>
        <strain evidence="1 2">G1</strain>
    </source>
</reference>
<name>A0ABN8HH95_9BACT</name>
<dbReference type="EMBL" id="OW150024">
    <property type="protein sequence ID" value="CAH2032203.1"/>
    <property type="molecule type" value="Genomic_DNA"/>
</dbReference>
<evidence type="ECO:0000313" key="2">
    <source>
        <dbReference type="Proteomes" id="UP001295463"/>
    </source>
</evidence>
<proteinExistence type="predicted"/>
<sequence length="65" mass="7187">MVTLCKGHCGFSRVIAFGEQHATRRVCCKLLPVTLVRSANRKRYQNSCGMAFTWAAVKTGPSLQT</sequence>
<evidence type="ECO:0000313" key="1">
    <source>
        <dbReference type="EMBL" id="CAH2032203.1"/>
    </source>
</evidence>
<organism evidence="1 2">
    <name type="scientific">Trichlorobacter ammonificans</name>
    <dbReference type="NCBI Taxonomy" id="2916410"/>
    <lineage>
        <taxon>Bacteria</taxon>
        <taxon>Pseudomonadati</taxon>
        <taxon>Thermodesulfobacteriota</taxon>
        <taxon>Desulfuromonadia</taxon>
        <taxon>Geobacterales</taxon>
        <taxon>Geobacteraceae</taxon>
        <taxon>Trichlorobacter</taxon>
    </lineage>
</organism>
<accession>A0ABN8HH95</accession>
<gene>
    <name evidence="1" type="ORF">GEAMG1_2367</name>
</gene>
<dbReference type="Proteomes" id="UP001295463">
    <property type="component" value="Chromosome"/>
</dbReference>
<protein>
    <submittedName>
        <fullName evidence="1">Uncharacterized protein</fullName>
    </submittedName>
</protein>